<accession>A0ABX5PZT0</accession>
<dbReference type="Proteomes" id="UP000248584">
    <property type="component" value="Unassembled WGS sequence"/>
</dbReference>
<comment type="caution">
    <text evidence="1">The sequence shown here is derived from an EMBL/GenBank/DDBJ whole genome shotgun (WGS) entry which is preliminary data.</text>
</comment>
<protein>
    <submittedName>
        <fullName evidence="1">Uncharacterized protein</fullName>
    </submittedName>
</protein>
<organism evidence="1 2">
    <name type="scientific">Nonlabens dokdonensis</name>
    <dbReference type="NCBI Taxonomy" id="328515"/>
    <lineage>
        <taxon>Bacteria</taxon>
        <taxon>Pseudomonadati</taxon>
        <taxon>Bacteroidota</taxon>
        <taxon>Flavobacteriia</taxon>
        <taxon>Flavobacteriales</taxon>
        <taxon>Flavobacteriaceae</taxon>
        <taxon>Nonlabens</taxon>
    </lineage>
</organism>
<keyword evidence="2" id="KW-1185">Reference proteome</keyword>
<name>A0ABX5PZT0_9FLAO</name>
<evidence type="ECO:0000313" key="1">
    <source>
        <dbReference type="EMBL" id="PZX43275.1"/>
    </source>
</evidence>
<proteinExistence type="predicted"/>
<evidence type="ECO:0000313" key="2">
    <source>
        <dbReference type="Proteomes" id="UP000248584"/>
    </source>
</evidence>
<dbReference type="RefSeq" id="WP_015361080.1">
    <property type="nucleotide sequence ID" value="NZ_QKZR01000001.1"/>
</dbReference>
<reference evidence="1 2" key="1">
    <citation type="submission" date="2018-06" db="EMBL/GenBank/DDBJ databases">
        <title>Genomic Encyclopedia of Archaeal and Bacterial Type Strains, Phase II (KMG-II): from individual species to whole genera.</title>
        <authorList>
            <person name="Goeker M."/>
        </authorList>
    </citation>
    <scope>NUCLEOTIDE SEQUENCE [LARGE SCALE GENOMIC DNA]</scope>
    <source>
        <strain evidence="1 2">DSM 17205</strain>
    </source>
</reference>
<sequence length="311" mass="36368">MNKAFIFFFFLSHGLVSSKVTSFITIDSGTLEFIEKVNYNLYKKNEFVFKNTTSKDGISSLPVSVDFDSISFEKKNFETIGFKKEELNKVVYMKRSIFEMDEIVITNQRKGISILGERSRFLKRRSRALSKDAKYGLLFNLTNSKGSNISKVGFYVDKVMHRTTYKIRFYAVEEIGNFMEFQKLNFTEELFESPTMILEKGAKNKIDIDLKPYEVFINAQKVLVSIELLNYYDEAQNIIVPEFKDQTKLKFQLSERLDYYAKTVDLYTKELSDELININLMINYDFATQFFEKPHKSILVAPAILLYLNNH</sequence>
<gene>
    <name evidence="1" type="ORF">LX97_00275</name>
</gene>
<dbReference type="EMBL" id="QKZR01000001">
    <property type="protein sequence ID" value="PZX43275.1"/>
    <property type="molecule type" value="Genomic_DNA"/>
</dbReference>